<comment type="similarity">
    <text evidence="13">Belongs to the phospholipase A2 family.</text>
</comment>
<evidence type="ECO:0000313" key="16">
    <source>
        <dbReference type="EMBL" id="KAL3313493.1"/>
    </source>
</evidence>
<dbReference type="PROSITE" id="PS00118">
    <property type="entry name" value="PA2_HIS"/>
    <property type="match status" value="1"/>
</dbReference>
<dbReference type="EC" id="3.1.1.4" evidence="2"/>
<feature type="binding site" evidence="11">
    <location>
        <position position="42"/>
    </location>
    <ligand>
        <name>Ca(2+)</name>
        <dbReference type="ChEBI" id="CHEBI:29108"/>
    </ligand>
</feature>
<evidence type="ECO:0000256" key="3">
    <source>
        <dbReference type="ARBA" id="ARBA00022525"/>
    </source>
</evidence>
<evidence type="ECO:0000259" key="15">
    <source>
        <dbReference type="SMART" id="SM00085"/>
    </source>
</evidence>
<dbReference type="GO" id="GO:0016042">
    <property type="term" value="P:lipid catabolic process"/>
    <property type="evidence" value="ECO:0007669"/>
    <property type="project" value="UniProtKB-KW"/>
</dbReference>
<dbReference type="SMART" id="SM00085">
    <property type="entry name" value="PA2c"/>
    <property type="match status" value="1"/>
</dbReference>
<dbReference type="GO" id="GO:0004623">
    <property type="term" value="F:phospholipase A2 activity"/>
    <property type="evidence" value="ECO:0007669"/>
    <property type="project" value="UniProtKB-EC"/>
</dbReference>
<keyword evidence="6 11" id="KW-0106">Calcium</keyword>
<evidence type="ECO:0000256" key="13">
    <source>
        <dbReference type="RuleBase" id="RU003654"/>
    </source>
</evidence>
<dbReference type="SUPFAM" id="SSF48619">
    <property type="entry name" value="Phospholipase A2, PLA2"/>
    <property type="match status" value="1"/>
</dbReference>
<proteinExistence type="inferred from homology"/>
<evidence type="ECO:0000256" key="8">
    <source>
        <dbReference type="ARBA" id="ARBA00023098"/>
    </source>
</evidence>
<dbReference type="InterPro" id="IPR036444">
    <property type="entry name" value="PLipase_A2_dom_sf"/>
</dbReference>
<feature type="disulfide bond" evidence="12">
    <location>
        <begin position="67"/>
        <end position="116"/>
    </location>
</feature>
<keyword evidence="3" id="KW-0964">Secreted</keyword>
<feature type="chain" id="PRO_5044814323" description="phospholipase A2" evidence="14">
    <location>
        <begin position="17"/>
        <end position="154"/>
    </location>
</feature>
<evidence type="ECO:0000256" key="11">
    <source>
        <dbReference type="PIRSR" id="PIRSR601211-2"/>
    </source>
</evidence>
<keyword evidence="14" id="KW-0732">Signal</keyword>
<dbReference type="GO" id="GO:0005576">
    <property type="term" value="C:extracellular region"/>
    <property type="evidence" value="ECO:0007669"/>
    <property type="project" value="UniProtKB-SubCell"/>
</dbReference>
<feature type="disulfide bond" evidence="12">
    <location>
        <begin position="60"/>
        <end position="123"/>
    </location>
</feature>
<evidence type="ECO:0000313" key="17">
    <source>
        <dbReference type="Proteomes" id="UP001626550"/>
    </source>
</evidence>
<comment type="subcellular location">
    <subcellularLocation>
        <location evidence="1">Secreted</location>
    </subcellularLocation>
</comment>
<dbReference type="EMBL" id="JBJKFK010001291">
    <property type="protein sequence ID" value="KAL3313493.1"/>
    <property type="molecule type" value="Genomic_DNA"/>
</dbReference>
<dbReference type="InterPro" id="IPR016090">
    <property type="entry name" value="PLA2-like_dom"/>
</dbReference>
<evidence type="ECO:0000256" key="2">
    <source>
        <dbReference type="ARBA" id="ARBA00013278"/>
    </source>
</evidence>
<dbReference type="PROSITE" id="PS00119">
    <property type="entry name" value="PA2_ASP"/>
    <property type="match status" value="1"/>
</dbReference>
<dbReference type="InterPro" id="IPR033113">
    <property type="entry name" value="PLA2_histidine"/>
</dbReference>
<feature type="disulfide bond" evidence="12">
    <location>
        <begin position="43"/>
        <end position="61"/>
    </location>
</feature>
<dbReference type="Pfam" id="PF00068">
    <property type="entry name" value="Phospholip_A2_1"/>
    <property type="match status" value="1"/>
</dbReference>
<dbReference type="GO" id="GO:0046872">
    <property type="term" value="F:metal ion binding"/>
    <property type="evidence" value="ECO:0007669"/>
    <property type="project" value="UniProtKB-KW"/>
</dbReference>
<feature type="binding site" evidence="11">
    <location>
        <position position="44"/>
    </location>
    <ligand>
        <name>Ca(2+)</name>
        <dbReference type="ChEBI" id="CHEBI:29108"/>
    </ligand>
</feature>
<evidence type="ECO:0000256" key="12">
    <source>
        <dbReference type="PIRSR" id="PIRSR601211-3"/>
    </source>
</evidence>
<name>A0ABD2Q1I0_9PLAT</name>
<evidence type="ECO:0000256" key="10">
    <source>
        <dbReference type="PIRSR" id="PIRSR601211-1"/>
    </source>
</evidence>
<evidence type="ECO:0000256" key="9">
    <source>
        <dbReference type="ARBA" id="ARBA00023157"/>
    </source>
</evidence>
<evidence type="ECO:0000256" key="14">
    <source>
        <dbReference type="SAM" id="SignalP"/>
    </source>
</evidence>
<dbReference type="PANTHER" id="PTHR11716">
    <property type="entry name" value="PHOSPHOLIPASE A2 FAMILY MEMBER"/>
    <property type="match status" value="1"/>
</dbReference>
<dbReference type="Gene3D" id="1.20.90.10">
    <property type="entry name" value="Phospholipase A2 domain"/>
    <property type="match status" value="1"/>
</dbReference>
<keyword evidence="5" id="KW-0378">Hydrolase</keyword>
<keyword evidence="17" id="KW-1185">Reference proteome</keyword>
<dbReference type="Proteomes" id="UP001626550">
    <property type="component" value="Unassembled WGS sequence"/>
</dbReference>
<evidence type="ECO:0000256" key="4">
    <source>
        <dbReference type="ARBA" id="ARBA00022723"/>
    </source>
</evidence>
<evidence type="ECO:0000256" key="6">
    <source>
        <dbReference type="ARBA" id="ARBA00022837"/>
    </source>
</evidence>
<feature type="binding site" evidence="11">
    <location>
        <position position="65"/>
    </location>
    <ligand>
        <name>Ca(2+)</name>
        <dbReference type="ChEBI" id="CHEBI:29108"/>
    </ligand>
</feature>
<dbReference type="InterPro" id="IPR001211">
    <property type="entry name" value="PLA2"/>
</dbReference>
<reference evidence="16 17" key="1">
    <citation type="submission" date="2024-11" db="EMBL/GenBank/DDBJ databases">
        <title>Adaptive evolution of stress response genes in parasites aligns with host niche diversity.</title>
        <authorList>
            <person name="Hahn C."/>
            <person name="Resl P."/>
        </authorList>
    </citation>
    <scope>NUCLEOTIDE SEQUENCE [LARGE SCALE GENOMIC DNA]</scope>
    <source>
        <strain evidence="16">EGGRZ-B1_66</strain>
        <tissue evidence="16">Body</tissue>
    </source>
</reference>
<accession>A0ABD2Q1I0</accession>
<sequence>MRILVEILATLGVVYSHLVDLNLMLCRVSGLNSGSLLGYGYYCGSGSFGDLVPVDPTDRCCMWHDNCYGTHEDICTGRLNPKNVHYKWAVKTIGSKKKILCLDNSTSLCALYACQCDAWFSHCIYKMKGHLDPSFYKRHGYVRSFVHWVNGLYQ</sequence>
<gene>
    <name evidence="16" type="ORF">Ciccas_007904</name>
</gene>
<feature type="disulfide bond" evidence="12">
    <location>
        <begin position="101"/>
        <end position="114"/>
    </location>
</feature>
<feature type="binding site" evidence="11">
    <location>
        <position position="46"/>
    </location>
    <ligand>
        <name>Ca(2+)</name>
        <dbReference type="ChEBI" id="CHEBI:29108"/>
    </ligand>
</feature>
<feature type="domain" description="Phospholipase A2-like central" evidence="15">
    <location>
        <begin position="17"/>
        <end position="137"/>
    </location>
</feature>
<keyword evidence="9 12" id="KW-1015">Disulfide bond</keyword>
<feature type="active site" evidence="10">
    <location>
        <position position="64"/>
    </location>
</feature>
<comment type="caution">
    <text evidence="16">The sequence shown here is derived from an EMBL/GenBank/DDBJ whole genome shotgun (WGS) entry which is preliminary data.</text>
</comment>
<dbReference type="PANTHER" id="PTHR11716:SF47">
    <property type="entry name" value="PHOSPHOLIPASE A2-ALPHA"/>
    <property type="match status" value="1"/>
</dbReference>
<dbReference type="InterPro" id="IPR033112">
    <property type="entry name" value="PLA2_Asp_AS"/>
</dbReference>
<evidence type="ECO:0000256" key="1">
    <source>
        <dbReference type="ARBA" id="ARBA00004613"/>
    </source>
</evidence>
<protein>
    <recommendedName>
        <fullName evidence="2">phospholipase A2</fullName>
        <ecNumber evidence="2">3.1.1.4</ecNumber>
    </recommendedName>
</protein>
<keyword evidence="7" id="KW-0442">Lipid degradation</keyword>
<keyword evidence="4 11" id="KW-0479">Metal-binding</keyword>
<evidence type="ECO:0000256" key="5">
    <source>
        <dbReference type="ARBA" id="ARBA00022801"/>
    </source>
</evidence>
<feature type="active site" evidence="10">
    <location>
        <position position="117"/>
    </location>
</feature>
<feature type="signal peptide" evidence="14">
    <location>
        <begin position="1"/>
        <end position="16"/>
    </location>
</feature>
<keyword evidence="8" id="KW-0443">Lipid metabolism</keyword>
<dbReference type="AlphaFoldDB" id="A0ABD2Q1I0"/>
<evidence type="ECO:0000256" key="7">
    <source>
        <dbReference type="ARBA" id="ARBA00022963"/>
    </source>
</evidence>
<comment type="cofactor">
    <cofactor evidence="11">
        <name>Ca(2+)</name>
        <dbReference type="ChEBI" id="CHEBI:29108"/>
    </cofactor>
    <text evidence="11">Binds 1 Ca(2+) ion per subunit.</text>
</comment>
<organism evidence="16 17">
    <name type="scientific">Cichlidogyrus casuarinus</name>
    <dbReference type="NCBI Taxonomy" id="1844966"/>
    <lineage>
        <taxon>Eukaryota</taxon>
        <taxon>Metazoa</taxon>
        <taxon>Spiralia</taxon>
        <taxon>Lophotrochozoa</taxon>
        <taxon>Platyhelminthes</taxon>
        <taxon>Monogenea</taxon>
        <taxon>Monopisthocotylea</taxon>
        <taxon>Dactylogyridea</taxon>
        <taxon>Ancyrocephalidae</taxon>
        <taxon>Cichlidogyrus</taxon>
    </lineage>
</organism>